<gene>
    <name evidence="1" type="ORF">K3G42_002809</name>
</gene>
<reference evidence="1" key="1">
    <citation type="submission" date="2021-08" db="EMBL/GenBank/DDBJ databases">
        <title>The first chromosome-level gecko genome reveals the dynamic sex chromosomes of Neotropical dwarf geckos (Sphaerodactylidae: Sphaerodactylus).</title>
        <authorList>
            <person name="Pinto B.J."/>
            <person name="Keating S.E."/>
            <person name="Gamble T."/>
        </authorList>
    </citation>
    <scope>NUCLEOTIDE SEQUENCE</scope>
    <source>
        <strain evidence="1">TG3544</strain>
    </source>
</reference>
<evidence type="ECO:0000313" key="1">
    <source>
        <dbReference type="EMBL" id="KAH7996220.1"/>
    </source>
</evidence>
<keyword evidence="2" id="KW-1185">Reference proteome</keyword>
<comment type="caution">
    <text evidence="1">The sequence shown here is derived from an EMBL/GenBank/DDBJ whole genome shotgun (WGS) entry which is preliminary data.</text>
</comment>
<name>A0ACB8EUJ1_9SAUR</name>
<dbReference type="EMBL" id="CM037628">
    <property type="protein sequence ID" value="KAH7996220.1"/>
    <property type="molecule type" value="Genomic_DNA"/>
</dbReference>
<sequence length="135" mass="14690">MVFTIEIGGIPGAPLGSDITSSPNSTPPPRAPSPRSPSVCLNAVGSPMACHCAFLLFLFQFRVLPRWICCLWCFPSCVSFNFQPFYPLANPLCFLMGDSITVPQCDSLSGEKKLLIDFIGSTQGHITLYIYSAHT</sequence>
<accession>A0ACB8EUJ1</accession>
<dbReference type="Proteomes" id="UP000827872">
    <property type="component" value="Linkage Group LG15"/>
</dbReference>
<evidence type="ECO:0000313" key="2">
    <source>
        <dbReference type="Proteomes" id="UP000827872"/>
    </source>
</evidence>
<proteinExistence type="predicted"/>
<protein>
    <submittedName>
        <fullName evidence="1">Uncharacterized protein</fullName>
    </submittedName>
</protein>
<organism evidence="1 2">
    <name type="scientific">Sphaerodactylus townsendi</name>
    <dbReference type="NCBI Taxonomy" id="933632"/>
    <lineage>
        <taxon>Eukaryota</taxon>
        <taxon>Metazoa</taxon>
        <taxon>Chordata</taxon>
        <taxon>Craniata</taxon>
        <taxon>Vertebrata</taxon>
        <taxon>Euteleostomi</taxon>
        <taxon>Lepidosauria</taxon>
        <taxon>Squamata</taxon>
        <taxon>Bifurcata</taxon>
        <taxon>Gekkota</taxon>
        <taxon>Sphaerodactylidae</taxon>
        <taxon>Sphaerodactylus</taxon>
    </lineage>
</organism>